<sequence length="167" mass="18040">MLANALLQIYPDLQFGPNEPGVECAIYRENGVDSIVQWNRPEPQPNESELLAAFDALAWAKAEKKAELAASRYTAEIGGMVWNGWPVATDERSRISMLGAVIQVNMGLWSGGWKFADGVFRALTGEQVVAMSASVGAHVAACFAQESARLATLETADTLEAIAQVVW</sequence>
<accession>A0A7U7GF04</accession>
<evidence type="ECO:0000313" key="3">
    <source>
        <dbReference type="Proteomes" id="UP000019184"/>
    </source>
</evidence>
<feature type="domain" description="DUF4376" evidence="1">
    <location>
        <begin position="60"/>
        <end position="162"/>
    </location>
</feature>
<dbReference type="AlphaFoldDB" id="A0A7U7GF04"/>
<gene>
    <name evidence="2" type="ORF">BN874_690013</name>
</gene>
<dbReference type="Pfam" id="PF14301">
    <property type="entry name" value="DUF4376"/>
    <property type="match status" value="1"/>
</dbReference>
<name>A0A7U7GF04_9GAMM</name>
<comment type="caution">
    <text evidence="2">The sequence shown here is derived from an EMBL/GenBank/DDBJ whole genome shotgun (WGS) entry which is preliminary data.</text>
</comment>
<keyword evidence="3" id="KW-1185">Reference proteome</keyword>
<proteinExistence type="predicted"/>
<organism evidence="2 3">
    <name type="scientific">Candidatus Contendobacter odensis Run_B_J11</name>
    <dbReference type="NCBI Taxonomy" id="1400861"/>
    <lineage>
        <taxon>Bacteria</taxon>
        <taxon>Pseudomonadati</taxon>
        <taxon>Pseudomonadota</taxon>
        <taxon>Gammaproteobacteria</taxon>
        <taxon>Candidatus Competibacteraceae</taxon>
        <taxon>Candidatus Contendibacter</taxon>
    </lineage>
</organism>
<dbReference type="InterPro" id="IPR025484">
    <property type="entry name" value="DUF4376"/>
</dbReference>
<dbReference type="RefSeq" id="WP_034435681.1">
    <property type="nucleotide sequence ID" value="NZ_CBTK010000286.1"/>
</dbReference>
<protein>
    <recommendedName>
        <fullName evidence="1">DUF4376 domain-containing protein</fullName>
    </recommendedName>
</protein>
<dbReference type="Proteomes" id="UP000019184">
    <property type="component" value="Unassembled WGS sequence"/>
</dbReference>
<evidence type="ECO:0000313" key="2">
    <source>
        <dbReference type="EMBL" id="CDH46963.1"/>
    </source>
</evidence>
<evidence type="ECO:0000259" key="1">
    <source>
        <dbReference type="Pfam" id="PF14301"/>
    </source>
</evidence>
<dbReference type="EMBL" id="CBTK010000286">
    <property type="protein sequence ID" value="CDH46963.1"/>
    <property type="molecule type" value="Genomic_DNA"/>
</dbReference>
<reference evidence="2 3" key="1">
    <citation type="journal article" date="2014" name="ISME J.">
        <title>Candidatus Competibacter-lineage genomes retrieved from metagenomes reveal functional metabolic diversity.</title>
        <authorList>
            <person name="McIlroy S.J."/>
            <person name="Albertsen M."/>
            <person name="Andresen E.K."/>
            <person name="Saunders A.M."/>
            <person name="Kristiansen R."/>
            <person name="Stokholm-Bjerregaard M."/>
            <person name="Nielsen K.L."/>
            <person name="Nielsen P.H."/>
        </authorList>
    </citation>
    <scope>NUCLEOTIDE SEQUENCE [LARGE SCALE GENOMIC DNA]</scope>
    <source>
        <strain evidence="2 3">Run_B_J11</strain>
    </source>
</reference>